<name>A0A6C0IZQ5_9ZZZZ</name>
<dbReference type="AlphaFoldDB" id="A0A6C0IZQ5"/>
<organism evidence="1">
    <name type="scientific">viral metagenome</name>
    <dbReference type="NCBI Taxonomy" id="1070528"/>
    <lineage>
        <taxon>unclassified sequences</taxon>
        <taxon>metagenomes</taxon>
        <taxon>organismal metagenomes</taxon>
    </lineage>
</organism>
<sequence length="290" mass="35065">MVKYIIFVFITLLFLYYKNNNQSTIKFVKKSDLNLYIYLKNYIKHFKSKNEIKFKLGTTFNKNILEEYLSNILIFTKNDKKCLNYYLSILKQNVTNTTINFSEWNFVKISYNIEKGMPFTLGKYIFLSDRLLLKYYIDMAKKNKKNIIDNCETLIHEKIHIFQRYNQNVFDKYYRKKFNSLKINNLSISEYWNNMIISNPDGLNINYIYIYKNTKYLPLLINYNNTLKQIVLELKSINSRLITKNKYIDIHKFIPFQKYSPDISCYHPNEIYAYLISKLIIKNIKSFKII</sequence>
<evidence type="ECO:0000313" key="1">
    <source>
        <dbReference type="EMBL" id="QHT97187.1"/>
    </source>
</evidence>
<accession>A0A6C0IZQ5</accession>
<dbReference type="EMBL" id="MN740273">
    <property type="protein sequence ID" value="QHT97187.1"/>
    <property type="molecule type" value="Genomic_DNA"/>
</dbReference>
<proteinExistence type="predicted"/>
<protein>
    <submittedName>
        <fullName evidence="1">Uncharacterized protein</fullName>
    </submittedName>
</protein>
<reference evidence="1" key="1">
    <citation type="journal article" date="2020" name="Nature">
        <title>Giant virus diversity and host interactions through global metagenomics.</title>
        <authorList>
            <person name="Schulz F."/>
            <person name="Roux S."/>
            <person name="Paez-Espino D."/>
            <person name="Jungbluth S."/>
            <person name="Walsh D.A."/>
            <person name="Denef V.J."/>
            <person name="McMahon K.D."/>
            <person name="Konstantinidis K.T."/>
            <person name="Eloe-Fadrosh E.A."/>
            <person name="Kyrpides N.C."/>
            <person name="Woyke T."/>
        </authorList>
    </citation>
    <scope>NUCLEOTIDE SEQUENCE</scope>
    <source>
        <strain evidence="1">GVMAG-M-3300025138-11</strain>
    </source>
</reference>